<accession>A0A8B6FAH8</accession>
<protein>
    <submittedName>
        <fullName evidence="1">Uncharacterized protein</fullName>
    </submittedName>
</protein>
<dbReference type="Proteomes" id="UP000596742">
    <property type="component" value="Unassembled WGS sequence"/>
</dbReference>
<proteinExistence type="predicted"/>
<dbReference type="EMBL" id="UYJE01006505">
    <property type="protein sequence ID" value="VDI46557.1"/>
    <property type="molecule type" value="Genomic_DNA"/>
</dbReference>
<comment type="caution">
    <text evidence="1">The sequence shown here is derived from an EMBL/GenBank/DDBJ whole genome shotgun (WGS) entry which is preliminary data.</text>
</comment>
<gene>
    <name evidence="1" type="ORF">MGAL_10B086302</name>
</gene>
<sequence>MGKLTCFYISTLFVGFIYNTDKVIGSTANYKGFCVLPCRYQTKTYQSALDSASIGRWTINSEDPTTLTLRINGTEITSQCMWRSGPFFVYRNVMDGNTTHAWYFCSRHIPNDDNGDVITIYGNQMKQFPNYPTICDVCNGNMTGLSVFKDKVCNIPSVCPVTKVGQTRCTCEGKELGDGLCCK</sequence>
<name>A0A8B6FAH8_MYTGA</name>
<organism evidence="1 2">
    <name type="scientific">Mytilus galloprovincialis</name>
    <name type="common">Mediterranean mussel</name>
    <dbReference type="NCBI Taxonomy" id="29158"/>
    <lineage>
        <taxon>Eukaryota</taxon>
        <taxon>Metazoa</taxon>
        <taxon>Spiralia</taxon>
        <taxon>Lophotrochozoa</taxon>
        <taxon>Mollusca</taxon>
        <taxon>Bivalvia</taxon>
        <taxon>Autobranchia</taxon>
        <taxon>Pteriomorphia</taxon>
        <taxon>Mytilida</taxon>
        <taxon>Mytiloidea</taxon>
        <taxon>Mytilidae</taxon>
        <taxon>Mytilinae</taxon>
        <taxon>Mytilus</taxon>
    </lineage>
</organism>
<evidence type="ECO:0000313" key="2">
    <source>
        <dbReference type="Proteomes" id="UP000596742"/>
    </source>
</evidence>
<dbReference type="AlphaFoldDB" id="A0A8B6FAH8"/>
<reference evidence="1" key="1">
    <citation type="submission" date="2018-11" db="EMBL/GenBank/DDBJ databases">
        <authorList>
            <person name="Alioto T."/>
            <person name="Alioto T."/>
        </authorList>
    </citation>
    <scope>NUCLEOTIDE SEQUENCE</scope>
</reference>
<keyword evidence="2" id="KW-1185">Reference proteome</keyword>
<evidence type="ECO:0000313" key="1">
    <source>
        <dbReference type="EMBL" id="VDI46557.1"/>
    </source>
</evidence>